<dbReference type="Proteomes" id="UP000182179">
    <property type="component" value="Unassembled WGS sequence"/>
</dbReference>
<keyword evidence="2" id="KW-1185">Reference proteome</keyword>
<proteinExistence type="predicted"/>
<reference evidence="1 2" key="1">
    <citation type="submission" date="2016-10" db="EMBL/GenBank/DDBJ databases">
        <authorList>
            <person name="Varghese N."/>
            <person name="Submissions S."/>
        </authorList>
    </citation>
    <scope>NUCLEOTIDE SEQUENCE [LARGE SCALE GENOMIC DNA]</scope>
    <source>
        <strain evidence="1 2">BS2773</strain>
    </source>
</reference>
<comment type="caution">
    <text evidence="1">The sequence shown here is derived from an EMBL/GenBank/DDBJ whole genome shotgun (WGS) entry which is preliminary data.</text>
</comment>
<gene>
    <name evidence="1" type="ORF">SAMN04515675_2521</name>
</gene>
<sequence>MQTAVRFMLIINKVRIIRRHDSNPISPFP</sequence>
<evidence type="ECO:0000313" key="2">
    <source>
        <dbReference type="Proteomes" id="UP000182179"/>
    </source>
</evidence>
<dbReference type="EMBL" id="FNTS01000002">
    <property type="protein sequence ID" value="SED79493.1"/>
    <property type="molecule type" value="Genomic_DNA"/>
</dbReference>
<name>A0A1H5DKU7_9PSED</name>
<evidence type="ECO:0000313" key="1">
    <source>
        <dbReference type="EMBL" id="SED79493.1"/>
    </source>
</evidence>
<accession>A0A1H5DKU7</accession>
<organism evidence="1 2">
    <name type="scientific">Pseudomonas costantinii</name>
    <dbReference type="NCBI Taxonomy" id="168469"/>
    <lineage>
        <taxon>Bacteria</taxon>
        <taxon>Pseudomonadati</taxon>
        <taxon>Pseudomonadota</taxon>
        <taxon>Gammaproteobacteria</taxon>
        <taxon>Pseudomonadales</taxon>
        <taxon>Pseudomonadaceae</taxon>
        <taxon>Pseudomonas</taxon>
    </lineage>
</organism>
<protein>
    <submittedName>
        <fullName evidence="1">Uncharacterized protein</fullName>
    </submittedName>
</protein>